<dbReference type="VEuPathDB" id="FungiDB:BO70DRAFT_224512"/>
<feature type="signal peptide" evidence="2">
    <location>
        <begin position="1"/>
        <end position="16"/>
    </location>
</feature>
<comment type="caution">
    <text evidence="3">The sequence shown here is derived from an EMBL/GenBank/DDBJ whole genome shotgun (WGS) entry which is preliminary data.</text>
</comment>
<sequence>MIASLSCFSLLDPVFASLLSHYLLSTTDCRCFFVFDYYFFLTFTFLSLFYWLTLEGYMDALLGIGLDLEWTWTWILIWIGLVLVWIWARNGWMDGSWEESLVLSLYIPCFNIYHIIL</sequence>
<keyword evidence="2" id="KW-0732">Signal</keyword>
<evidence type="ECO:0000256" key="2">
    <source>
        <dbReference type="SAM" id="SignalP"/>
    </source>
</evidence>
<keyword evidence="1" id="KW-1133">Transmembrane helix</keyword>
<evidence type="ECO:0000256" key="1">
    <source>
        <dbReference type="SAM" id="Phobius"/>
    </source>
</evidence>
<evidence type="ECO:0000313" key="4">
    <source>
        <dbReference type="Proteomes" id="UP000247233"/>
    </source>
</evidence>
<dbReference type="Proteomes" id="UP000247233">
    <property type="component" value="Unassembled WGS sequence"/>
</dbReference>
<organism evidence="3 4">
    <name type="scientific">Aspergillus heteromorphus CBS 117.55</name>
    <dbReference type="NCBI Taxonomy" id="1448321"/>
    <lineage>
        <taxon>Eukaryota</taxon>
        <taxon>Fungi</taxon>
        <taxon>Dikarya</taxon>
        <taxon>Ascomycota</taxon>
        <taxon>Pezizomycotina</taxon>
        <taxon>Eurotiomycetes</taxon>
        <taxon>Eurotiomycetidae</taxon>
        <taxon>Eurotiales</taxon>
        <taxon>Aspergillaceae</taxon>
        <taxon>Aspergillus</taxon>
        <taxon>Aspergillus subgen. Circumdati</taxon>
    </lineage>
</organism>
<name>A0A317WKM8_9EURO</name>
<proteinExistence type="predicted"/>
<keyword evidence="1" id="KW-0812">Transmembrane</keyword>
<feature type="transmembrane region" description="Helical" evidence="1">
    <location>
        <begin position="64"/>
        <end position="88"/>
    </location>
</feature>
<reference evidence="3 4" key="1">
    <citation type="submission" date="2016-12" db="EMBL/GenBank/DDBJ databases">
        <title>The genomes of Aspergillus section Nigri reveals drivers in fungal speciation.</title>
        <authorList>
            <consortium name="DOE Joint Genome Institute"/>
            <person name="Vesth T.C."/>
            <person name="Nybo J."/>
            <person name="Theobald S."/>
            <person name="Brandl J."/>
            <person name="Frisvad J.C."/>
            <person name="Nielsen K.F."/>
            <person name="Lyhne E.K."/>
            <person name="Kogle M.E."/>
            <person name="Kuo A."/>
            <person name="Riley R."/>
            <person name="Clum A."/>
            <person name="Nolan M."/>
            <person name="Lipzen A."/>
            <person name="Salamov A."/>
            <person name="Henrissat B."/>
            <person name="Wiebenga A."/>
            <person name="De Vries R.P."/>
            <person name="Grigoriev I.V."/>
            <person name="Mortensen U.H."/>
            <person name="Andersen M.R."/>
            <person name="Baker S.E."/>
        </authorList>
    </citation>
    <scope>NUCLEOTIDE SEQUENCE [LARGE SCALE GENOMIC DNA]</scope>
    <source>
        <strain evidence="3 4">CBS 117.55</strain>
    </source>
</reference>
<protein>
    <recommendedName>
        <fullName evidence="5">NADH dehydrogenase subunit 3</fullName>
    </recommendedName>
</protein>
<evidence type="ECO:0008006" key="5">
    <source>
        <dbReference type="Google" id="ProtNLM"/>
    </source>
</evidence>
<dbReference type="GeneID" id="37060991"/>
<dbReference type="AlphaFoldDB" id="A0A317WKM8"/>
<evidence type="ECO:0000313" key="3">
    <source>
        <dbReference type="EMBL" id="PWY86261.1"/>
    </source>
</evidence>
<feature type="chain" id="PRO_5016355175" description="NADH dehydrogenase subunit 3" evidence="2">
    <location>
        <begin position="17"/>
        <end position="117"/>
    </location>
</feature>
<feature type="transmembrane region" description="Helical" evidence="1">
    <location>
        <begin position="32"/>
        <end position="52"/>
    </location>
</feature>
<keyword evidence="1" id="KW-0472">Membrane</keyword>
<gene>
    <name evidence="3" type="ORF">BO70DRAFT_224512</name>
</gene>
<dbReference type="EMBL" id="MSFL01000008">
    <property type="protein sequence ID" value="PWY86261.1"/>
    <property type="molecule type" value="Genomic_DNA"/>
</dbReference>
<keyword evidence="4" id="KW-1185">Reference proteome</keyword>
<accession>A0A317WKM8</accession>
<dbReference type="RefSeq" id="XP_025400813.1">
    <property type="nucleotide sequence ID" value="XM_025538754.1"/>
</dbReference>